<proteinExistence type="predicted"/>
<dbReference type="EMBL" id="CAJVCH010457122">
    <property type="protein sequence ID" value="CAG7819706.1"/>
    <property type="molecule type" value="Genomic_DNA"/>
</dbReference>
<keyword evidence="2" id="KW-0812">Transmembrane</keyword>
<feature type="region of interest" description="Disordered" evidence="1">
    <location>
        <begin position="60"/>
        <end position="116"/>
    </location>
</feature>
<evidence type="ECO:0000313" key="3">
    <source>
        <dbReference type="EMBL" id="CAG7819706.1"/>
    </source>
</evidence>
<comment type="caution">
    <text evidence="3">The sequence shown here is derived from an EMBL/GenBank/DDBJ whole genome shotgun (WGS) entry which is preliminary data.</text>
</comment>
<reference evidence="3" key="1">
    <citation type="submission" date="2021-06" db="EMBL/GenBank/DDBJ databases">
        <authorList>
            <person name="Hodson N. C."/>
            <person name="Mongue J. A."/>
            <person name="Jaron S. K."/>
        </authorList>
    </citation>
    <scope>NUCLEOTIDE SEQUENCE</scope>
</reference>
<name>A0A8J2KKG4_9HEXA</name>
<evidence type="ECO:0000313" key="4">
    <source>
        <dbReference type="Proteomes" id="UP000708208"/>
    </source>
</evidence>
<sequence length="251" mass="25306">MTSTTQLHPLFAAFSNSVVNPPSSSSSSSGGGSGGLSTSALAAAAAAAAAAGSHLSVTITPTNSTNNNSGSNASNNNSSSNNNLSSSLINMNPPSSTASENNNDSPPGSPAPVQLPPVTSAQLRALASGLQSAVAAANNNQAVSVAAAAAAASKLMELNSNPIDDLVMSEVTQRLFKMNQELWQQNVANAAAAGQQQANEIKLAEKLVNELAVQVGQFLIPSVLLLGLVTVSCSMVALIYNASLGYYNPYC</sequence>
<gene>
    <name evidence="3" type="ORF">AFUS01_LOCUS30136</name>
</gene>
<feature type="compositionally biased region" description="Low complexity" evidence="1">
    <location>
        <begin position="63"/>
        <end position="96"/>
    </location>
</feature>
<feature type="transmembrane region" description="Helical" evidence="2">
    <location>
        <begin position="218"/>
        <end position="240"/>
    </location>
</feature>
<keyword evidence="2" id="KW-0472">Membrane</keyword>
<evidence type="ECO:0000256" key="1">
    <source>
        <dbReference type="SAM" id="MobiDB-lite"/>
    </source>
</evidence>
<accession>A0A8J2KKG4</accession>
<organism evidence="3 4">
    <name type="scientific">Allacma fusca</name>
    <dbReference type="NCBI Taxonomy" id="39272"/>
    <lineage>
        <taxon>Eukaryota</taxon>
        <taxon>Metazoa</taxon>
        <taxon>Ecdysozoa</taxon>
        <taxon>Arthropoda</taxon>
        <taxon>Hexapoda</taxon>
        <taxon>Collembola</taxon>
        <taxon>Symphypleona</taxon>
        <taxon>Sminthuridae</taxon>
        <taxon>Allacma</taxon>
    </lineage>
</organism>
<dbReference type="Proteomes" id="UP000708208">
    <property type="component" value="Unassembled WGS sequence"/>
</dbReference>
<evidence type="ECO:0000256" key="2">
    <source>
        <dbReference type="SAM" id="Phobius"/>
    </source>
</evidence>
<keyword evidence="4" id="KW-1185">Reference proteome</keyword>
<feature type="compositionally biased region" description="Polar residues" evidence="1">
    <location>
        <begin position="97"/>
        <end position="106"/>
    </location>
</feature>
<dbReference type="AlphaFoldDB" id="A0A8J2KKG4"/>
<protein>
    <submittedName>
        <fullName evidence="3">Uncharacterized protein</fullName>
    </submittedName>
</protein>
<feature type="region of interest" description="Disordered" evidence="1">
    <location>
        <begin position="17"/>
        <end position="37"/>
    </location>
</feature>
<keyword evidence="2" id="KW-1133">Transmembrane helix</keyword>